<dbReference type="AlphaFoldDB" id="A0A0A9CEV0"/>
<proteinExistence type="predicted"/>
<protein>
    <submittedName>
        <fullName evidence="1">Uncharacterized protein</fullName>
    </submittedName>
</protein>
<sequence>MASLMHLQVTLTYKAQICQQKLMLLLEQTPQHLLVGAL</sequence>
<dbReference type="EMBL" id="GBRH01224912">
    <property type="protein sequence ID" value="JAD72983.1"/>
    <property type="molecule type" value="Transcribed_RNA"/>
</dbReference>
<name>A0A0A9CEV0_ARUDO</name>
<evidence type="ECO:0000313" key="1">
    <source>
        <dbReference type="EMBL" id="JAD72983.1"/>
    </source>
</evidence>
<reference evidence="1" key="2">
    <citation type="journal article" date="2015" name="Data Brief">
        <title>Shoot transcriptome of the giant reed, Arundo donax.</title>
        <authorList>
            <person name="Barrero R.A."/>
            <person name="Guerrero F.D."/>
            <person name="Moolhuijzen P."/>
            <person name="Goolsby J.A."/>
            <person name="Tidwell J."/>
            <person name="Bellgard S.E."/>
            <person name="Bellgard M.I."/>
        </authorList>
    </citation>
    <scope>NUCLEOTIDE SEQUENCE</scope>
    <source>
        <tissue evidence="1">Shoot tissue taken approximately 20 cm above the soil surface</tissue>
    </source>
</reference>
<organism evidence="1">
    <name type="scientific">Arundo donax</name>
    <name type="common">Giant reed</name>
    <name type="synonym">Donax arundinaceus</name>
    <dbReference type="NCBI Taxonomy" id="35708"/>
    <lineage>
        <taxon>Eukaryota</taxon>
        <taxon>Viridiplantae</taxon>
        <taxon>Streptophyta</taxon>
        <taxon>Embryophyta</taxon>
        <taxon>Tracheophyta</taxon>
        <taxon>Spermatophyta</taxon>
        <taxon>Magnoliopsida</taxon>
        <taxon>Liliopsida</taxon>
        <taxon>Poales</taxon>
        <taxon>Poaceae</taxon>
        <taxon>PACMAD clade</taxon>
        <taxon>Arundinoideae</taxon>
        <taxon>Arundineae</taxon>
        <taxon>Arundo</taxon>
    </lineage>
</organism>
<accession>A0A0A9CEV0</accession>
<reference evidence="1" key="1">
    <citation type="submission" date="2014-09" db="EMBL/GenBank/DDBJ databases">
        <authorList>
            <person name="Magalhaes I.L.F."/>
            <person name="Oliveira U."/>
            <person name="Santos F.R."/>
            <person name="Vidigal T.H.D.A."/>
            <person name="Brescovit A.D."/>
            <person name="Santos A.J."/>
        </authorList>
    </citation>
    <scope>NUCLEOTIDE SEQUENCE</scope>
    <source>
        <tissue evidence="1">Shoot tissue taken approximately 20 cm above the soil surface</tissue>
    </source>
</reference>